<dbReference type="Pfam" id="PF03358">
    <property type="entry name" value="FMN_red"/>
    <property type="match status" value="1"/>
</dbReference>
<gene>
    <name evidence="4" type="ORF">YA0849_01975</name>
</gene>
<keyword evidence="2" id="KW-0288">FMN</keyword>
<evidence type="ECO:0000256" key="2">
    <source>
        <dbReference type="ARBA" id="ARBA00022643"/>
    </source>
</evidence>
<sequence>MVNEAQLVRNFTDSRITNGVEMVRLLAVSGSLRQASSNSILLRAVEHLCPEEVQVAHYEGIAELPHFNPDLLENPPESVLALRAIIGQADGLLVSCPEYARGIPGAFKNMLDWLVSSEEFPGKPVALFNASPRASHAQAALRLVLETMSASIIEQASITVNLLSSQSSAEGIAADPVMGPLIRTALGAFKRRLETQEP</sequence>
<dbReference type="Proteomes" id="UP000614123">
    <property type="component" value="Unassembled WGS sequence"/>
</dbReference>
<dbReference type="EMBL" id="JAEILD010000007">
    <property type="protein sequence ID" value="MBI6647788.1"/>
    <property type="molecule type" value="Genomic_DNA"/>
</dbReference>
<comment type="caution">
    <text evidence="4">The sequence shown here is derived from an EMBL/GenBank/DDBJ whole genome shotgun (WGS) entry which is preliminary data.</text>
</comment>
<feature type="domain" description="NADPH-dependent FMN reductase-like" evidence="3">
    <location>
        <begin position="24"/>
        <end position="157"/>
    </location>
</feature>
<evidence type="ECO:0000313" key="5">
    <source>
        <dbReference type="Proteomes" id="UP000614123"/>
    </source>
</evidence>
<dbReference type="InterPro" id="IPR029039">
    <property type="entry name" value="Flavoprotein-like_sf"/>
</dbReference>
<evidence type="ECO:0000256" key="1">
    <source>
        <dbReference type="ARBA" id="ARBA00001917"/>
    </source>
</evidence>
<keyword evidence="5" id="KW-1185">Reference proteome</keyword>
<name>A0ABS0VBS4_PSEVE</name>
<evidence type="ECO:0000259" key="3">
    <source>
        <dbReference type="Pfam" id="PF03358"/>
    </source>
</evidence>
<dbReference type="SUPFAM" id="SSF52218">
    <property type="entry name" value="Flavoproteins"/>
    <property type="match status" value="1"/>
</dbReference>
<evidence type="ECO:0000313" key="4">
    <source>
        <dbReference type="EMBL" id="MBI6647788.1"/>
    </source>
</evidence>
<dbReference type="RefSeq" id="WP_082118832.1">
    <property type="nucleotide sequence ID" value="NZ_JAEILD010000007.1"/>
</dbReference>
<dbReference type="InterPro" id="IPR005025">
    <property type="entry name" value="FMN_Rdtase-like_dom"/>
</dbReference>
<keyword evidence="2" id="KW-0285">Flavoprotein</keyword>
<dbReference type="PANTHER" id="PTHR30543:SF21">
    <property type="entry name" value="NAD(P)H-DEPENDENT FMN REDUCTASE LOT6"/>
    <property type="match status" value="1"/>
</dbReference>
<reference evidence="4 5" key="1">
    <citation type="submission" date="2020-12" db="EMBL/GenBank/DDBJ databases">
        <title>Comparative genomic insights into the epidemiology and virulence of plant pathogenic Pseudomonads from Turkey.</title>
        <authorList>
            <person name="Dillon M."/>
            <person name="Ruiz-Bedoya T."/>
            <person name="Bendalovic-Torma C."/>
            <person name="Guttman K.M."/>
            <person name="Kwak H."/>
            <person name="Middleton M.A."/>
            <person name="Wang P.W."/>
            <person name="Horuz S."/>
            <person name="Aysan Y."/>
            <person name="Guttman D.S."/>
        </authorList>
    </citation>
    <scope>NUCLEOTIDE SEQUENCE [LARGE SCALE GENOMIC DNA]</scope>
    <source>
        <strain evidence="4 5">S4_EA_3a</strain>
    </source>
</reference>
<dbReference type="Gene3D" id="3.40.50.360">
    <property type="match status" value="1"/>
</dbReference>
<protein>
    <submittedName>
        <fullName evidence="4">NAD(P)H-dependent oxidoreductase</fullName>
    </submittedName>
</protein>
<dbReference type="PANTHER" id="PTHR30543">
    <property type="entry name" value="CHROMATE REDUCTASE"/>
    <property type="match status" value="1"/>
</dbReference>
<accession>A0ABS0VBS4</accession>
<proteinExistence type="predicted"/>
<dbReference type="InterPro" id="IPR050712">
    <property type="entry name" value="NAD(P)H-dep_reductase"/>
</dbReference>
<comment type="cofactor">
    <cofactor evidence="1">
        <name>FMN</name>
        <dbReference type="ChEBI" id="CHEBI:58210"/>
    </cofactor>
</comment>
<organism evidence="4 5">
    <name type="scientific">Pseudomonas veronii</name>
    <dbReference type="NCBI Taxonomy" id="76761"/>
    <lineage>
        <taxon>Bacteria</taxon>
        <taxon>Pseudomonadati</taxon>
        <taxon>Pseudomonadota</taxon>
        <taxon>Gammaproteobacteria</taxon>
        <taxon>Pseudomonadales</taxon>
        <taxon>Pseudomonadaceae</taxon>
        <taxon>Pseudomonas</taxon>
    </lineage>
</organism>